<dbReference type="InterPro" id="IPR002078">
    <property type="entry name" value="Sigma_54_int"/>
</dbReference>
<dbReference type="PANTHER" id="PTHR32071">
    <property type="entry name" value="TRANSCRIPTIONAL REGULATORY PROTEIN"/>
    <property type="match status" value="1"/>
</dbReference>
<dbReference type="PROSITE" id="PS50110">
    <property type="entry name" value="RESPONSE_REGULATORY"/>
    <property type="match status" value="1"/>
</dbReference>
<feature type="modified residue" description="4-aspartylphosphate" evidence="8">
    <location>
        <position position="62"/>
    </location>
</feature>
<dbReference type="InterPro" id="IPR002197">
    <property type="entry name" value="HTH_Fis"/>
</dbReference>
<keyword evidence="6" id="KW-0010">Activator</keyword>
<dbReference type="PANTHER" id="PTHR32071:SF117">
    <property type="entry name" value="PTS-DEPENDENT DIHYDROXYACETONE KINASE OPERON REGULATORY PROTEIN-RELATED"/>
    <property type="match status" value="1"/>
</dbReference>
<dbReference type="FunFam" id="3.40.50.300:FF:000006">
    <property type="entry name" value="DNA-binding transcriptional regulator NtrC"/>
    <property type="match status" value="1"/>
</dbReference>
<dbReference type="Pfam" id="PF25601">
    <property type="entry name" value="AAA_lid_14"/>
    <property type="match status" value="1"/>
</dbReference>
<protein>
    <submittedName>
        <fullName evidence="11">DNA-binding NtrC family response regulator</fullName>
    </submittedName>
</protein>
<evidence type="ECO:0000313" key="12">
    <source>
        <dbReference type="Proteomes" id="UP000553193"/>
    </source>
</evidence>
<dbReference type="SUPFAM" id="SSF52540">
    <property type="entry name" value="P-loop containing nucleoside triphosphate hydrolases"/>
    <property type="match status" value="1"/>
</dbReference>
<evidence type="ECO:0000313" key="11">
    <source>
        <dbReference type="EMBL" id="MBB3900049.1"/>
    </source>
</evidence>
<name>A0A840AEI8_9PROT</name>
<keyword evidence="7" id="KW-0804">Transcription</keyword>
<dbReference type="GO" id="GO:0043565">
    <property type="term" value="F:sequence-specific DNA binding"/>
    <property type="evidence" value="ECO:0007669"/>
    <property type="project" value="InterPro"/>
</dbReference>
<dbReference type="GO" id="GO:0006355">
    <property type="term" value="P:regulation of DNA-templated transcription"/>
    <property type="evidence" value="ECO:0007669"/>
    <property type="project" value="InterPro"/>
</dbReference>
<organism evidence="11 12">
    <name type="scientific">Roseococcus suduntuyensis</name>
    <dbReference type="NCBI Taxonomy" id="455361"/>
    <lineage>
        <taxon>Bacteria</taxon>
        <taxon>Pseudomonadati</taxon>
        <taxon>Pseudomonadota</taxon>
        <taxon>Alphaproteobacteria</taxon>
        <taxon>Acetobacterales</taxon>
        <taxon>Roseomonadaceae</taxon>
        <taxon>Roseococcus</taxon>
    </lineage>
</organism>
<dbReference type="SUPFAM" id="SSF52172">
    <property type="entry name" value="CheY-like"/>
    <property type="match status" value="1"/>
</dbReference>
<comment type="caution">
    <text evidence="11">The sequence shown here is derived from an EMBL/GenBank/DDBJ whole genome shotgun (WGS) entry which is preliminary data.</text>
</comment>
<proteinExistence type="predicted"/>
<keyword evidence="2" id="KW-0067">ATP-binding</keyword>
<keyword evidence="4" id="KW-0805">Transcription regulation</keyword>
<dbReference type="GO" id="GO:0005524">
    <property type="term" value="F:ATP binding"/>
    <property type="evidence" value="ECO:0007669"/>
    <property type="project" value="UniProtKB-KW"/>
</dbReference>
<dbReference type="Gene3D" id="1.10.10.60">
    <property type="entry name" value="Homeodomain-like"/>
    <property type="match status" value="1"/>
</dbReference>
<evidence type="ECO:0000256" key="4">
    <source>
        <dbReference type="ARBA" id="ARBA00023015"/>
    </source>
</evidence>
<feature type="domain" description="Sigma-54 factor interaction" evidence="9">
    <location>
        <begin position="138"/>
        <end position="367"/>
    </location>
</feature>
<keyword evidence="5 11" id="KW-0238">DNA-binding</keyword>
<dbReference type="InterPro" id="IPR001789">
    <property type="entry name" value="Sig_transdc_resp-reg_receiver"/>
</dbReference>
<evidence type="ECO:0000259" key="9">
    <source>
        <dbReference type="PROSITE" id="PS50045"/>
    </source>
</evidence>
<evidence type="ECO:0000256" key="6">
    <source>
        <dbReference type="ARBA" id="ARBA00023159"/>
    </source>
</evidence>
<dbReference type="Proteomes" id="UP000553193">
    <property type="component" value="Unassembled WGS sequence"/>
</dbReference>
<keyword evidence="1" id="KW-0547">Nucleotide-binding</keyword>
<keyword evidence="8" id="KW-0597">Phosphoprotein</keyword>
<dbReference type="PROSITE" id="PS50045">
    <property type="entry name" value="SIGMA54_INTERACT_4"/>
    <property type="match status" value="1"/>
</dbReference>
<dbReference type="AlphaFoldDB" id="A0A840AEI8"/>
<dbReference type="InterPro" id="IPR009057">
    <property type="entry name" value="Homeodomain-like_sf"/>
</dbReference>
<keyword evidence="12" id="KW-1185">Reference proteome</keyword>
<evidence type="ECO:0000256" key="3">
    <source>
        <dbReference type="ARBA" id="ARBA00023012"/>
    </source>
</evidence>
<dbReference type="Pfam" id="PF00158">
    <property type="entry name" value="Sigma54_activat"/>
    <property type="match status" value="1"/>
</dbReference>
<dbReference type="Pfam" id="PF02954">
    <property type="entry name" value="HTH_8"/>
    <property type="match status" value="1"/>
</dbReference>
<evidence type="ECO:0000256" key="2">
    <source>
        <dbReference type="ARBA" id="ARBA00022840"/>
    </source>
</evidence>
<dbReference type="Gene3D" id="3.40.50.300">
    <property type="entry name" value="P-loop containing nucleotide triphosphate hydrolases"/>
    <property type="match status" value="1"/>
</dbReference>
<evidence type="ECO:0000256" key="7">
    <source>
        <dbReference type="ARBA" id="ARBA00023163"/>
    </source>
</evidence>
<dbReference type="InterPro" id="IPR003593">
    <property type="entry name" value="AAA+_ATPase"/>
</dbReference>
<dbReference type="Pfam" id="PF00072">
    <property type="entry name" value="Response_reg"/>
    <property type="match status" value="1"/>
</dbReference>
<dbReference type="Gene3D" id="3.40.50.2300">
    <property type="match status" value="1"/>
</dbReference>
<dbReference type="Gene3D" id="1.10.8.60">
    <property type="match status" value="1"/>
</dbReference>
<evidence type="ECO:0000256" key="8">
    <source>
        <dbReference type="PROSITE-ProRule" id="PRU00169"/>
    </source>
</evidence>
<dbReference type="SMART" id="SM00382">
    <property type="entry name" value="AAA"/>
    <property type="match status" value="1"/>
</dbReference>
<reference evidence="11 12" key="1">
    <citation type="submission" date="2020-08" db="EMBL/GenBank/DDBJ databases">
        <title>Genomic Encyclopedia of Type Strains, Phase IV (KMG-IV): sequencing the most valuable type-strain genomes for metagenomic binning, comparative biology and taxonomic classification.</title>
        <authorList>
            <person name="Goeker M."/>
        </authorList>
    </citation>
    <scope>NUCLEOTIDE SEQUENCE [LARGE SCALE GENOMIC DNA]</scope>
    <source>
        <strain evidence="11 12">DSM 19979</strain>
    </source>
</reference>
<dbReference type="RefSeq" id="WP_311728593.1">
    <property type="nucleotide sequence ID" value="NZ_JACIDJ010000007.1"/>
</dbReference>
<evidence type="ECO:0000256" key="1">
    <source>
        <dbReference type="ARBA" id="ARBA00022741"/>
    </source>
</evidence>
<dbReference type="EMBL" id="JACIDJ010000007">
    <property type="protein sequence ID" value="MBB3900049.1"/>
    <property type="molecule type" value="Genomic_DNA"/>
</dbReference>
<dbReference type="GO" id="GO:0000160">
    <property type="term" value="P:phosphorelay signal transduction system"/>
    <property type="evidence" value="ECO:0007669"/>
    <property type="project" value="UniProtKB-KW"/>
</dbReference>
<dbReference type="CDD" id="cd00009">
    <property type="entry name" value="AAA"/>
    <property type="match status" value="1"/>
</dbReference>
<evidence type="ECO:0000259" key="10">
    <source>
        <dbReference type="PROSITE" id="PS50110"/>
    </source>
</evidence>
<sequence length="445" mass="48017">MALPASPPEVAPLVALIEDDPVMGQSVADWLAVEGYRTSWFRNGAEAIRALSRQAPDAIICDIRLPDMNGEEVHRALVQAGGDAPMLFVTGHGDIAQAVRLMQAGAADYLTKPFDIEALLRRLEALIAPRWQRSEGFALGEAPAIQSVERVLRRVASIDSTVLLTGPSGSGKEVAARLLHAEGPRARLPFVATNCAALPAELLESEIFGHERGAFTHATSRHAGLAEQAGAGTLFLDEVAELSPPLQAKLLRLLQERVFRRLGGERDLPFRARIVAATNADLDAQVAEGRFREDLFFRLAVIRVAMPPLRDRPEDVLPLARRFLGEFAASFARPLRGFTSLAEEALLAHDHPGNVRELRNRVERAAALAEGELVTAADLFPERAPPRTEAALSSLADARDAAERRAITAALAAAGGDVARAAEALKVSRSTLFEKLRRLGLRGEG</sequence>
<dbReference type="InterPro" id="IPR011006">
    <property type="entry name" value="CheY-like_superfamily"/>
</dbReference>
<gene>
    <name evidence="11" type="ORF">GGQ83_003516</name>
</gene>
<dbReference type="InterPro" id="IPR027417">
    <property type="entry name" value="P-loop_NTPase"/>
</dbReference>
<dbReference type="InterPro" id="IPR058031">
    <property type="entry name" value="AAA_lid_NorR"/>
</dbReference>
<accession>A0A840AEI8</accession>
<dbReference type="SMART" id="SM00448">
    <property type="entry name" value="REC"/>
    <property type="match status" value="1"/>
</dbReference>
<evidence type="ECO:0000256" key="5">
    <source>
        <dbReference type="ARBA" id="ARBA00023125"/>
    </source>
</evidence>
<feature type="domain" description="Response regulatory" evidence="10">
    <location>
        <begin position="13"/>
        <end position="127"/>
    </location>
</feature>
<dbReference type="PRINTS" id="PR01590">
    <property type="entry name" value="HTHFIS"/>
</dbReference>
<keyword evidence="3" id="KW-0902">Two-component regulatory system</keyword>
<dbReference type="SUPFAM" id="SSF46689">
    <property type="entry name" value="Homeodomain-like"/>
    <property type="match status" value="1"/>
</dbReference>